<evidence type="ECO:0000313" key="1">
    <source>
        <dbReference type="EMBL" id="GAI30724.1"/>
    </source>
</evidence>
<accession>X1PIM6</accession>
<name>X1PIM6_9ZZZZ</name>
<protein>
    <submittedName>
        <fullName evidence="1">Uncharacterized protein</fullName>
    </submittedName>
</protein>
<proteinExistence type="predicted"/>
<reference evidence="1" key="1">
    <citation type="journal article" date="2014" name="Front. Microbiol.">
        <title>High frequency of phylogenetically diverse reductive dehalogenase-homologous genes in deep subseafloor sedimentary metagenomes.</title>
        <authorList>
            <person name="Kawai M."/>
            <person name="Futagami T."/>
            <person name="Toyoda A."/>
            <person name="Takaki Y."/>
            <person name="Nishi S."/>
            <person name="Hori S."/>
            <person name="Arai W."/>
            <person name="Tsubouchi T."/>
            <person name="Morono Y."/>
            <person name="Uchiyama I."/>
            <person name="Ito T."/>
            <person name="Fujiyama A."/>
            <person name="Inagaki F."/>
            <person name="Takami H."/>
        </authorList>
    </citation>
    <scope>NUCLEOTIDE SEQUENCE</scope>
    <source>
        <strain evidence="1">Expedition CK06-06</strain>
    </source>
</reference>
<organism evidence="1">
    <name type="scientific">marine sediment metagenome</name>
    <dbReference type="NCBI Taxonomy" id="412755"/>
    <lineage>
        <taxon>unclassified sequences</taxon>
        <taxon>metagenomes</taxon>
        <taxon>ecological metagenomes</taxon>
    </lineage>
</organism>
<feature type="non-terminal residue" evidence="1">
    <location>
        <position position="72"/>
    </location>
</feature>
<dbReference type="AlphaFoldDB" id="X1PIM6"/>
<sequence length="72" mass="8334">MRSRDKINSNDTGIGKDLRCPNCGGTLEIVGLDGLKCTICFQSWKIYDGILDFSDYHFYWNQIPQKEMQEII</sequence>
<dbReference type="EMBL" id="BARV01018103">
    <property type="protein sequence ID" value="GAI30724.1"/>
    <property type="molecule type" value="Genomic_DNA"/>
</dbReference>
<comment type="caution">
    <text evidence="1">The sequence shown here is derived from an EMBL/GenBank/DDBJ whole genome shotgun (WGS) entry which is preliminary data.</text>
</comment>
<gene>
    <name evidence="1" type="ORF">S06H3_30696</name>
</gene>